<accession>A0ABQ9H0K8</accession>
<sequence>MGPRGSPEDWGKKKMNITRRVEARFFLSETDGRKKTRASRGNLPAIGNFSHVCNERNSRILIRRESEADPYWWEAGLKRHDYTGRGETGDPRENPPTDGIVRHDSHLRGLNPVRLGIGFDYRPQPFERISEEIWHTLNSEALRADEGDCGEYGVAPEGGSGWKREFPEKTRRSKALSGTIPTCENPGVTLLGIESGSRRWRTSRLTARPPFNSRQGHSKIFARRNRGRRCIWSTDFFGNIPFPLPLHSGAAPYSSNFTLSPSSADKISMTTEEWRRPCDVQPSGGESSGRCWPQRLLSTYEKESNQTWPTPVAAEWRSSASTSNGCPLMHATGHTSFNPVTIAAGIPARDPGPVEACTGTKYGCRYRVISALWESLPYGWFPPQIAPGTKEVAFKLLVNREILFICVLKSAIGPKRDAYLLAPAKYVLTLFCNLRTRYIGVVERRDLGGYRGTVAARPRS</sequence>
<comment type="caution">
    <text evidence="2">The sequence shown here is derived from an EMBL/GenBank/DDBJ whole genome shotgun (WGS) entry which is preliminary data.</text>
</comment>
<gene>
    <name evidence="2" type="ORF">PR048_022276</name>
</gene>
<dbReference type="Proteomes" id="UP001159363">
    <property type="component" value="Chromosome 7"/>
</dbReference>
<evidence type="ECO:0000256" key="1">
    <source>
        <dbReference type="SAM" id="MobiDB-lite"/>
    </source>
</evidence>
<evidence type="ECO:0000313" key="3">
    <source>
        <dbReference type="Proteomes" id="UP001159363"/>
    </source>
</evidence>
<name>A0ABQ9H0K8_9NEOP</name>
<proteinExistence type="predicted"/>
<feature type="region of interest" description="Disordered" evidence="1">
    <location>
        <begin position="82"/>
        <end position="104"/>
    </location>
</feature>
<keyword evidence="3" id="KW-1185">Reference proteome</keyword>
<protein>
    <submittedName>
        <fullName evidence="2">Uncharacterized protein</fullName>
    </submittedName>
</protein>
<dbReference type="EMBL" id="JARBHB010000008">
    <property type="protein sequence ID" value="KAJ8877818.1"/>
    <property type="molecule type" value="Genomic_DNA"/>
</dbReference>
<evidence type="ECO:0000313" key="2">
    <source>
        <dbReference type="EMBL" id="KAJ8877818.1"/>
    </source>
</evidence>
<reference evidence="2 3" key="1">
    <citation type="submission" date="2023-02" db="EMBL/GenBank/DDBJ databases">
        <title>LHISI_Scaffold_Assembly.</title>
        <authorList>
            <person name="Stuart O.P."/>
            <person name="Cleave R."/>
            <person name="Magrath M.J.L."/>
            <person name="Mikheyev A.S."/>
        </authorList>
    </citation>
    <scope>NUCLEOTIDE SEQUENCE [LARGE SCALE GENOMIC DNA]</scope>
    <source>
        <strain evidence="2">Daus_M_001</strain>
        <tissue evidence="2">Leg muscle</tissue>
    </source>
</reference>
<organism evidence="2 3">
    <name type="scientific">Dryococelus australis</name>
    <dbReference type="NCBI Taxonomy" id="614101"/>
    <lineage>
        <taxon>Eukaryota</taxon>
        <taxon>Metazoa</taxon>
        <taxon>Ecdysozoa</taxon>
        <taxon>Arthropoda</taxon>
        <taxon>Hexapoda</taxon>
        <taxon>Insecta</taxon>
        <taxon>Pterygota</taxon>
        <taxon>Neoptera</taxon>
        <taxon>Polyneoptera</taxon>
        <taxon>Phasmatodea</taxon>
        <taxon>Verophasmatodea</taxon>
        <taxon>Anareolatae</taxon>
        <taxon>Phasmatidae</taxon>
        <taxon>Eurycanthinae</taxon>
        <taxon>Dryococelus</taxon>
    </lineage>
</organism>